<sequence>MYTVIRVDTCDVDTLSSAVSIRELRAQLADVLGRAGYGGQRIGITRNGKLAAVVISVEDLEALEAFELAQDTAAYRTAKANDDGTRVSLEQLRAEIDAEEAADDAAGGGDRAPDALRGGHAS</sequence>
<dbReference type="Proteomes" id="UP000245469">
    <property type="component" value="Unassembled WGS sequence"/>
</dbReference>
<reference evidence="4 5" key="1">
    <citation type="submission" date="2018-03" db="EMBL/GenBank/DDBJ databases">
        <title>Genomic Encyclopedia of Archaeal and Bacterial Type Strains, Phase II (KMG-II): from individual species to whole genera.</title>
        <authorList>
            <person name="Goeker M."/>
        </authorList>
    </citation>
    <scope>NUCLEOTIDE SEQUENCE [LARGE SCALE GENOMIC DNA]</scope>
    <source>
        <strain evidence="4 5">DSM 44889</strain>
    </source>
</reference>
<comment type="caution">
    <text evidence="4">The sequence shown here is derived from an EMBL/GenBank/DDBJ whole genome shotgun (WGS) entry which is preliminary data.</text>
</comment>
<dbReference type="InterPro" id="IPR051405">
    <property type="entry name" value="phD/YefM_antitoxin"/>
</dbReference>
<evidence type="ECO:0000313" key="4">
    <source>
        <dbReference type="EMBL" id="PWJ56217.1"/>
    </source>
</evidence>
<dbReference type="EMBL" id="QGDQ01000001">
    <property type="protein sequence ID" value="PWJ56217.1"/>
    <property type="molecule type" value="Genomic_DNA"/>
</dbReference>
<dbReference type="NCBIfam" id="TIGR01552">
    <property type="entry name" value="phd_fam"/>
    <property type="match status" value="1"/>
</dbReference>
<keyword evidence="5" id="KW-1185">Reference proteome</keyword>
<dbReference type="PANTHER" id="PTHR33713">
    <property type="entry name" value="ANTITOXIN YAFN-RELATED"/>
    <property type="match status" value="1"/>
</dbReference>
<dbReference type="Pfam" id="PF02604">
    <property type="entry name" value="PhdYeFM_antitox"/>
    <property type="match status" value="1"/>
</dbReference>
<feature type="region of interest" description="Disordered" evidence="3">
    <location>
        <begin position="98"/>
        <end position="122"/>
    </location>
</feature>
<evidence type="ECO:0000256" key="2">
    <source>
        <dbReference type="RuleBase" id="RU362080"/>
    </source>
</evidence>
<gene>
    <name evidence="4" type="ORF">BXY45_101192</name>
</gene>
<dbReference type="PANTHER" id="PTHR33713:SF10">
    <property type="entry name" value="ANTITOXIN YAFN"/>
    <property type="match status" value="1"/>
</dbReference>
<proteinExistence type="inferred from homology"/>
<evidence type="ECO:0000313" key="5">
    <source>
        <dbReference type="Proteomes" id="UP000245469"/>
    </source>
</evidence>
<accession>A0A316B130</accession>
<comment type="function">
    <text evidence="2">Antitoxin component of a type II toxin-antitoxin (TA) system.</text>
</comment>
<dbReference type="AlphaFoldDB" id="A0A316B130"/>
<comment type="similarity">
    <text evidence="1 2">Belongs to the phD/YefM antitoxin family.</text>
</comment>
<dbReference type="InterPro" id="IPR036165">
    <property type="entry name" value="YefM-like_sf"/>
</dbReference>
<name>A0A316B130_9ACTN</name>
<evidence type="ECO:0000256" key="3">
    <source>
        <dbReference type="SAM" id="MobiDB-lite"/>
    </source>
</evidence>
<evidence type="ECO:0000256" key="1">
    <source>
        <dbReference type="ARBA" id="ARBA00009981"/>
    </source>
</evidence>
<protein>
    <recommendedName>
        <fullName evidence="2">Antitoxin</fullName>
    </recommendedName>
</protein>
<dbReference type="Gene3D" id="3.40.1620.10">
    <property type="entry name" value="YefM-like domain"/>
    <property type="match status" value="1"/>
</dbReference>
<organism evidence="4 5">
    <name type="scientific">Quadrisphaera granulorum</name>
    <dbReference type="NCBI Taxonomy" id="317664"/>
    <lineage>
        <taxon>Bacteria</taxon>
        <taxon>Bacillati</taxon>
        <taxon>Actinomycetota</taxon>
        <taxon>Actinomycetes</taxon>
        <taxon>Kineosporiales</taxon>
        <taxon>Kineosporiaceae</taxon>
        <taxon>Quadrisphaera</taxon>
    </lineage>
</organism>
<dbReference type="SUPFAM" id="SSF143120">
    <property type="entry name" value="YefM-like"/>
    <property type="match status" value="1"/>
</dbReference>
<dbReference type="InterPro" id="IPR006442">
    <property type="entry name" value="Antitoxin_Phd/YefM"/>
</dbReference>